<comment type="caution">
    <text evidence="7">The sequence shown here is derived from an EMBL/GenBank/DDBJ whole genome shotgun (WGS) entry which is preliminary data.</text>
</comment>
<evidence type="ECO:0000256" key="3">
    <source>
        <dbReference type="ARBA" id="ARBA00022827"/>
    </source>
</evidence>
<dbReference type="NCBIfam" id="NF006021">
    <property type="entry name" value="PRK08163.1"/>
    <property type="match status" value="1"/>
</dbReference>
<evidence type="ECO:0000256" key="1">
    <source>
        <dbReference type="ARBA" id="ARBA00001974"/>
    </source>
</evidence>
<name>A0ABV9H1P3_9HYPH</name>
<dbReference type="Pfam" id="PF01494">
    <property type="entry name" value="FAD_binding_3"/>
    <property type="match status" value="1"/>
</dbReference>
<evidence type="ECO:0000256" key="4">
    <source>
        <dbReference type="ARBA" id="ARBA00023002"/>
    </source>
</evidence>
<dbReference type="Gene3D" id="3.50.50.60">
    <property type="entry name" value="FAD/NAD(P)-binding domain"/>
    <property type="match status" value="1"/>
</dbReference>
<protein>
    <submittedName>
        <fullName evidence="7">3-hydroxybenzoate 6-monooxygenase</fullName>
        <ecNumber evidence="7">1.14.13.24</ecNumber>
    </submittedName>
</protein>
<evidence type="ECO:0000259" key="6">
    <source>
        <dbReference type="Pfam" id="PF01494"/>
    </source>
</evidence>
<organism evidence="7 8">
    <name type="scientific">Daeguia caeni</name>
    <dbReference type="NCBI Taxonomy" id="439612"/>
    <lineage>
        <taxon>Bacteria</taxon>
        <taxon>Pseudomonadati</taxon>
        <taxon>Pseudomonadota</taxon>
        <taxon>Alphaproteobacteria</taxon>
        <taxon>Hyphomicrobiales</taxon>
        <taxon>Brucellaceae</taxon>
        <taxon>Daeguia</taxon>
    </lineage>
</organism>
<accession>A0ABV9H1P3</accession>
<dbReference type="EMBL" id="JBHSEL010000029">
    <property type="protein sequence ID" value="MFC4624112.1"/>
    <property type="molecule type" value="Genomic_DNA"/>
</dbReference>
<feature type="domain" description="FAD-binding" evidence="6">
    <location>
        <begin position="6"/>
        <end position="345"/>
    </location>
</feature>
<dbReference type="Proteomes" id="UP001596042">
    <property type="component" value="Unassembled WGS sequence"/>
</dbReference>
<dbReference type="RefSeq" id="WP_374834232.1">
    <property type="nucleotide sequence ID" value="NZ_JBHEEZ010000043.1"/>
</dbReference>
<evidence type="ECO:0000256" key="2">
    <source>
        <dbReference type="ARBA" id="ARBA00022630"/>
    </source>
</evidence>
<evidence type="ECO:0000256" key="5">
    <source>
        <dbReference type="ARBA" id="ARBA00023033"/>
    </source>
</evidence>
<dbReference type="InterPro" id="IPR050493">
    <property type="entry name" value="FAD-dep_Monooxygenase_BioMet"/>
</dbReference>
<comment type="cofactor">
    <cofactor evidence="1">
        <name>FAD</name>
        <dbReference type="ChEBI" id="CHEBI:57692"/>
    </cofactor>
</comment>
<dbReference type="EC" id="1.14.13.24" evidence="7"/>
<dbReference type="SUPFAM" id="SSF51905">
    <property type="entry name" value="FAD/NAD(P)-binding domain"/>
    <property type="match status" value="1"/>
</dbReference>
<dbReference type="PANTHER" id="PTHR13789">
    <property type="entry name" value="MONOOXYGENASE"/>
    <property type="match status" value="1"/>
</dbReference>
<gene>
    <name evidence="7" type="ORF">ACFO1V_02545</name>
</gene>
<dbReference type="PRINTS" id="PR00420">
    <property type="entry name" value="RNGMNOXGNASE"/>
</dbReference>
<dbReference type="GO" id="GO:0018669">
    <property type="term" value="F:3-hydroxybenzoate 6-monooxygenase activity"/>
    <property type="evidence" value="ECO:0007669"/>
    <property type="project" value="UniProtKB-EC"/>
</dbReference>
<keyword evidence="4 7" id="KW-0560">Oxidoreductase</keyword>
<reference evidence="8" key="1">
    <citation type="journal article" date="2019" name="Int. J. Syst. Evol. Microbiol.">
        <title>The Global Catalogue of Microorganisms (GCM) 10K type strain sequencing project: providing services to taxonomists for standard genome sequencing and annotation.</title>
        <authorList>
            <consortium name="The Broad Institute Genomics Platform"/>
            <consortium name="The Broad Institute Genome Sequencing Center for Infectious Disease"/>
            <person name="Wu L."/>
            <person name="Ma J."/>
        </authorList>
    </citation>
    <scope>NUCLEOTIDE SEQUENCE [LARGE SCALE GENOMIC DNA]</scope>
    <source>
        <strain evidence="8">CGMCC 1.15731</strain>
    </source>
</reference>
<evidence type="ECO:0000313" key="7">
    <source>
        <dbReference type="EMBL" id="MFC4624112.1"/>
    </source>
</evidence>
<dbReference type="SUPFAM" id="SSF54373">
    <property type="entry name" value="FAD-linked reductases, C-terminal domain"/>
    <property type="match status" value="1"/>
</dbReference>
<keyword evidence="5" id="KW-0503">Monooxygenase</keyword>
<evidence type="ECO:0000313" key="8">
    <source>
        <dbReference type="Proteomes" id="UP001596042"/>
    </source>
</evidence>
<sequence>MSQTLPILIAGGGIGGLATAIGLAHRGFRSLVLEKAPELGEIGAGIQLGPNAFHAFDALGVGEVARNMAVYIDSLRMMDAMTAEEVCRIPLGDEFRKRFGNPYAVIHRGDLFSVFLRACQEHPLVELRTSAEVVDYDQDESSVTAILANGERVRGYMLIGADGLWSNVRRKVTNDGKPRVSGHTTYRSVIPTENMPEDLRWNAATLWAGPKCHLVHYPLSGWKVFNLVVTYHNDAPEPVAGLPVSNEEVMRGFSHIHPMAQQIIEHGKNWKLWVLCDRDPNLKWQDGRVVLLGDAAHPMLQYFAQGACMAMEDAVCIGVEMEAASGDSERAIANYLTKRQMRTARVQLQSRWIGENIYHPSGAHAELRNTIMRAKSPADWYDTLEWLYGGQENSAGEKLYEKARQVA</sequence>
<dbReference type="PANTHER" id="PTHR13789:SF318">
    <property type="entry name" value="GERANYLGERANYL DIPHOSPHATE REDUCTASE"/>
    <property type="match status" value="1"/>
</dbReference>
<keyword evidence="3" id="KW-0274">FAD</keyword>
<keyword evidence="2" id="KW-0285">Flavoprotein</keyword>
<keyword evidence="8" id="KW-1185">Reference proteome</keyword>
<dbReference type="InterPro" id="IPR036188">
    <property type="entry name" value="FAD/NAD-bd_sf"/>
</dbReference>
<dbReference type="InterPro" id="IPR002938">
    <property type="entry name" value="FAD-bd"/>
</dbReference>
<proteinExistence type="predicted"/>